<dbReference type="EMBL" id="RJUL01000003">
    <property type="protein sequence ID" value="ROQ28836.1"/>
    <property type="molecule type" value="Genomic_DNA"/>
</dbReference>
<dbReference type="GO" id="GO:0008168">
    <property type="term" value="F:methyltransferase activity"/>
    <property type="evidence" value="ECO:0007669"/>
    <property type="project" value="UniProtKB-KW"/>
</dbReference>
<dbReference type="Gene3D" id="2.20.130.10">
    <property type="entry name" value="CAC2371-like domains"/>
    <property type="match status" value="1"/>
</dbReference>
<reference evidence="2 3" key="1">
    <citation type="submission" date="2018-11" db="EMBL/GenBank/DDBJ databases">
        <title>Genomic Encyclopedia of Type Strains, Phase IV (KMG-IV): sequencing the most valuable type-strain genomes for metagenomic binning, comparative biology and taxonomic classification.</title>
        <authorList>
            <person name="Goeker M."/>
        </authorList>
    </citation>
    <scope>NUCLEOTIDE SEQUENCE [LARGE SCALE GENOMIC DNA]</scope>
    <source>
        <strain evidence="2 3">DSM 21945</strain>
    </source>
</reference>
<accession>A0A3N1PWA8</accession>
<dbReference type="Gene3D" id="3.40.50.150">
    <property type="entry name" value="Vaccinia Virus protein VP39"/>
    <property type="match status" value="1"/>
</dbReference>
<comment type="caution">
    <text evidence="2">The sequence shown here is derived from an EMBL/GenBank/DDBJ whole genome shotgun (WGS) entry which is preliminary data.</text>
</comment>
<keyword evidence="2" id="KW-0489">Methyltransferase</keyword>
<dbReference type="Proteomes" id="UP000268033">
    <property type="component" value="Unassembled WGS sequence"/>
</dbReference>
<dbReference type="RefSeq" id="WP_123421190.1">
    <property type="nucleotide sequence ID" value="NZ_JBLXAC010000001.1"/>
</dbReference>
<evidence type="ECO:0000313" key="3">
    <source>
        <dbReference type="Proteomes" id="UP000268033"/>
    </source>
</evidence>
<name>A0A3N1PWA8_9GAMM</name>
<dbReference type="Pfam" id="PF13649">
    <property type="entry name" value="Methyltransf_25"/>
    <property type="match status" value="1"/>
</dbReference>
<dbReference type="STRING" id="584787.GCA_001247655_02394"/>
<dbReference type="SUPFAM" id="SSF53335">
    <property type="entry name" value="S-adenosyl-L-methionine-dependent methyltransferases"/>
    <property type="match status" value="1"/>
</dbReference>
<dbReference type="InterPro" id="IPR029063">
    <property type="entry name" value="SAM-dependent_MTases_sf"/>
</dbReference>
<feature type="domain" description="Methyltransferase" evidence="1">
    <location>
        <begin position="45"/>
        <end position="135"/>
    </location>
</feature>
<sequence length="247" mass="27833">MSRTALYTDLSGYYDLMCADINYQAQSQSLQRLHHIFGNQGTRHLDLACGTGPHVRHFLDAGFDSSGLDINQPMLDLAAKRCPEARFTLQNMCDFEVEAPLDLITCFLYSLHYCDGIANLKACIAQVHRALGSGGVFAFNAVDRLKIDNSSSVSHSASQDDALFWFRSGWHYGGEGERQSLRLHIERHHQGDIAFWQDEHPMVAVTFAELEALLAPLFEVHIFEHDYDKILPWDQASGNAIFVCVKR</sequence>
<dbReference type="InterPro" id="IPR041698">
    <property type="entry name" value="Methyltransf_25"/>
</dbReference>
<dbReference type="CDD" id="cd02440">
    <property type="entry name" value="AdoMet_MTases"/>
    <property type="match status" value="1"/>
</dbReference>
<organism evidence="2 3">
    <name type="scientific">Gallaecimonas pentaromativorans</name>
    <dbReference type="NCBI Taxonomy" id="584787"/>
    <lineage>
        <taxon>Bacteria</taxon>
        <taxon>Pseudomonadati</taxon>
        <taxon>Pseudomonadota</taxon>
        <taxon>Gammaproteobacteria</taxon>
        <taxon>Enterobacterales</taxon>
        <taxon>Gallaecimonadaceae</taxon>
        <taxon>Gallaecimonas</taxon>
    </lineage>
</organism>
<gene>
    <name evidence="2" type="ORF">EDC28_103433</name>
</gene>
<dbReference type="OrthoDB" id="5800887at2"/>
<evidence type="ECO:0000313" key="2">
    <source>
        <dbReference type="EMBL" id="ROQ28836.1"/>
    </source>
</evidence>
<evidence type="ECO:0000259" key="1">
    <source>
        <dbReference type="Pfam" id="PF13649"/>
    </source>
</evidence>
<dbReference type="GO" id="GO:0032259">
    <property type="term" value="P:methylation"/>
    <property type="evidence" value="ECO:0007669"/>
    <property type="project" value="UniProtKB-KW"/>
</dbReference>
<proteinExistence type="predicted"/>
<keyword evidence="2" id="KW-0808">Transferase</keyword>
<dbReference type="AlphaFoldDB" id="A0A3N1PWA8"/>
<protein>
    <submittedName>
        <fullName evidence="2">Methyltransferase family protein</fullName>
    </submittedName>
</protein>
<keyword evidence="3" id="KW-1185">Reference proteome</keyword>